<protein>
    <submittedName>
        <fullName evidence="9">PLP-dependent aminotransferase family protein</fullName>
    </submittedName>
</protein>
<dbReference type="InterPro" id="IPR000524">
    <property type="entry name" value="Tscrpt_reg_HTH_GntR"/>
</dbReference>
<dbReference type="Pfam" id="PF00155">
    <property type="entry name" value="Aminotran_1_2"/>
    <property type="match status" value="1"/>
</dbReference>
<evidence type="ECO:0000256" key="6">
    <source>
        <dbReference type="ARBA" id="ARBA00023125"/>
    </source>
</evidence>
<keyword evidence="4" id="KW-0663">Pyridoxal phosphate</keyword>
<reference evidence="9" key="1">
    <citation type="submission" date="2024-05" db="EMBL/GenBank/DDBJ databases">
        <authorList>
            <person name="Bunk B."/>
            <person name="Swiderski J."/>
            <person name="Sproer C."/>
            <person name="Thiel V."/>
        </authorList>
    </citation>
    <scope>NUCLEOTIDE SEQUENCE</scope>
    <source>
        <strain evidence="9">DSM 17735</strain>
    </source>
</reference>
<dbReference type="InterPro" id="IPR051446">
    <property type="entry name" value="HTH_trans_reg/aminotransferase"/>
</dbReference>
<dbReference type="PANTHER" id="PTHR46577:SF2">
    <property type="entry name" value="TRANSCRIPTIONAL REGULATORY PROTEIN"/>
    <property type="match status" value="1"/>
</dbReference>
<dbReference type="Gene3D" id="1.10.10.10">
    <property type="entry name" value="Winged helix-like DNA-binding domain superfamily/Winged helix DNA-binding domain"/>
    <property type="match status" value="1"/>
</dbReference>
<dbReference type="Gene3D" id="3.90.1150.10">
    <property type="entry name" value="Aspartate Aminotransferase, domain 1"/>
    <property type="match status" value="1"/>
</dbReference>
<dbReference type="InterPro" id="IPR004839">
    <property type="entry name" value="Aminotransferase_I/II_large"/>
</dbReference>
<dbReference type="InterPro" id="IPR015422">
    <property type="entry name" value="PyrdxlP-dep_Trfase_small"/>
</dbReference>
<keyword evidence="6" id="KW-0238">DNA-binding</keyword>
<dbReference type="FunFam" id="3.40.640.10:FF:000023">
    <property type="entry name" value="Transcriptional regulator, GntR family"/>
    <property type="match status" value="1"/>
</dbReference>
<dbReference type="AlphaFoldDB" id="A0AAU7LMP0"/>
<dbReference type="EMBL" id="CP157675">
    <property type="protein sequence ID" value="XBP68879.1"/>
    <property type="molecule type" value="Genomic_DNA"/>
</dbReference>
<sequence length="482" mass="53353">MTLKRYERYADEIGELIRTQALRPGDRLPSVRQACASRRISPSTVFEAYYLLEGRGLVHARPRSGYYVNALRLPAQAEPGIAIPVPQTTRVEISELVFDVLGSTRQLDVAPLGSAFPGAALFPLDRLARSLTPAMRRLDARRMVQDLTLGDEQLRRQIGLRYGVEGTGVELAEIVITNGAMEALNLCLQAVTQPGDVVAVESPTFYAALQALERLNLRAVEVATHPRSGVDLASLAEVLQRHPVKACWFMPNFQNPLGSLMPDSSKQAMVELLARHEVPLIEDDVYGEMYFGLRRPPPAKAYDRKGLVMHCSSFSKCLAPGYRVGWTAAGRFASDIQRLKLMSTLSTAIPSQMALSDYLERGSYERHLRQLRQALAGQQALALRLIARHFPDGTRVTRPEGGYFLWLELPPQVDALQLHRMALSQRISIAPGHLFSADRRFAHCLRLNYGHPGDARFEAALKTLGELASLLCKEAAHAQASA</sequence>
<evidence type="ECO:0000256" key="4">
    <source>
        <dbReference type="ARBA" id="ARBA00022898"/>
    </source>
</evidence>
<dbReference type="InterPro" id="IPR015421">
    <property type="entry name" value="PyrdxlP-dep_Trfase_major"/>
</dbReference>
<evidence type="ECO:0000256" key="7">
    <source>
        <dbReference type="ARBA" id="ARBA00023163"/>
    </source>
</evidence>
<dbReference type="GO" id="GO:0003677">
    <property type="term" value="F:DNA binding"/>
    <property type="evidence" value="ECO:0007669"/>
    <property type="project" value="UniProtKB-KW"/>
</dbReference>
<keyword evidence="7" id="KW-0804">Transcription</keyword>
<feature type="domain" description="HTH gntR-type" evidence="8">
    <location>
        <begin position="3"/>
        <end position="71"/>
    </location>
</feature>
<evidence type="ECO:0000313" key="9">
    <source>
        <dbReference type="EMBL" id="XBP68879.1"/>
    </source>
</evidence>
<evidence type="ECO:0000256" key="3">
    <source>
        <dbReference type="ARBA" id="ARBA00022679"/>
    </source>
</evidence>
<dbReference type="GO" id="GO:0030170">
    <property type="term" value="F:pyridoxal phosphate binding"/>
    <property type="evidence" value="ECO:0007669"/>
    <property type="project" value="InterPro"/>
</dbReference>
<organism evidence="9">
    <name type="scientific">Polaromonas hydrogenivorans</name>
    <dbReference type="NCBI Taxonomy" id="335476"/>
    <lineage>
        <taxon>Bacteria</taxon>
        <taxon>Pseudomonadati</taxon>
        <taxon>Pseudomonadota</taxon>
        <taxon>Betaproteobacteria</taxon>
        <taxon>Burkholderiales</taxon>
        <taxon>Comamonadaceae</taxon>
        <taxon>Polaromonas</taxon>
    </lineage>
</organism>
<dbReference type="SUPFAM" id="SSF46785">
    <property type="entry name" value="Winged helix' DNA-binding domain"/>
    <property type="match status" value="1"/>
</dbReference>
<dbReference type="GO" id="GO:0003700">
    <property type="term" value="F:DNA-binding transcription factor activity"/>
    <property type="evidence" value="ECO:0007669"/>
    <property type="project" value="InterPro"/>
</dbReference>
<dbReference type="InterPro" id="IPR015424">
    <property type="entry name" value="PyrdxlP-dep_Trfase"/>
</dbReference>
<dbReference type="InterPro" id="IPR036388">
    <property type="entry name" value="WH-like_DNA-bd_sf"/>
</dbReference>
<gene>
    <name evidence="9" type="ORF">ABLV49_13310</name>
</gene>
<dbReference type="InterPro" id="IPR036390">
    <property type="entry name" value="WH_DNA-bd_sf"/>
</dbReference>
<dbReference type="Gene3D" id="3.40.640.10">
    <property type="entry name" value="Type I PLP-dependent aspartate aminotransferase-like (Major domain)"/>
    <property type="match status" value="1"/>
</dbReference>
<evidence type="ECO:0000256" key="1">
    <source>
        <dbReference type="ARBA" id="ARBA00005384"/>
    </source>
</evidence>
<comment type="similarity">
    <text evidence="1">In the C-terminal section; belongs to the class-I pyridoxal-phosphate-dependent aminotransferase family.</text>
</comment>
<dbReference type="PANTHER" id="PTHR46577">
    <property type="entry name" value="HTH-TYPE TRANSCRIPTIONAL REGULATORY PROTEIN GABR"/>
    <property type="match status" value="1"/>
</dbReference>
<dbReference type="CDD" id="cd07377">
    <property type="entry name" value="WHTH_GntR"/>
    <property type="match status" value="1"/>
</dbReference>
<dbReference type="CDD" id="cd00609">
    <property type="entry name" value="AAT_like"/>
    <property type="match status" value="1"/>
</dbReference>
<keyword evidence="3" id="KW-0808">Transferase</keyword>
<dbReference type="PROSITE" id="PS50949">
    <property type="entry name" value="HTH_GNTR"/>
    <property type="match status" value="1"/>
</dbReference>
<dbReference type="Pfam" id="PF00392">
    <property type="entry name" value="GntR"/>
    <property type="match status" value="1"/>
</dbReference>
<evidence type="ECO:0000256" key="5">
    <source>
        <dbReference type="ARBA" id="ARBA00023015"/>
    </source>
</evidence>
<dbReference type="RefSeq" id="WP_349277072.1">
    <property type="nucleotide sequence ID" value="NZ_CBCSCU010000014.1"/>
</dbReference>
<dbReference type="GO" id="GO:0008483">
    <property type="term" value="F:transaminase activity"/>
    <property type="evidence" value="ECO:0007669"/>
    <property type="project" value="UniProtKB-KW"/>
</dbReference>
<evidence type="ECO:0000259" key="8">
    <source>
        <dbReference type="PROSITE" id="PS50949"/>
    </source>
</evidence>
<keyword evidence="2 9" id="KW-0032">Aminotransferase</keyword>
<name>A0AAU7LMP0_9BURK</name>
<evidence type="ECO:0000256" key="2">
    <source>
        <dbReference type="ARBA" id="ARBA00022576"/>
    </source>
</evidence>
<accession>A0AAU7LMP0</accession>
<dbReference type="SMART" id="SM00345">
    <property type="entry name" value="HTH_GNTR"/>
    <property type="match status" value="1"/>
</dbReference>
<dbReference type="SUPFAM" id="SSF53383">
    <property type="entry name" value="PLP-dependent transferases"/>
    <property type="match status" value="1"/>
</dbReference>
<keyword evidence="5" id="KW-0805">Transcription regulation</keyword>
<proteinExistence type="inferred from homology"/>